<reference evidence="1 2" key="1">
    <citation type="submission" date="2016-07" db="EMBL/GenBank/DDBJ databases">
        <title>Pervasive Adenine N6-methylation of Active Genes in Fungi.</title>
        <authorList>
            <consortium name="DOE Joint Genome Institute"/>
            <person name="Mondo S.J."/>
            <person name="Dannebaum R.O."/>
            <person name="Kuo R.C."/>
            <person name="Labutti K."/>
            <person name="Haridas S."/>
            <person name="Kuo A."/>
            <person name="Salamov A."/>
            <person name="Ahrendt S.R."/>
            <person name="Lipzen A."/>
            <person name="Sullivan W."/>
            <person name="Andreopoulos W.B."/>
            <person name="Clum A."/>
            <person name="Lindquist E."/>
            <person name="Daum C."/>
            <person name="Ramamoorthy G.K."/>
            <person name="Gryganskyi A."/>
            <person name="Culley D."/>
            <person name="Magnuson J.K."/>
            <person name="James T.Y."/>
            <person name="O'Malley M.A."/>
            <person name="Stajich J.E."/>
            <person name="Spatafora J.W."/>
            <person name="Visel A."/>
            <person name="Grigoriev I.V."/>
        </authorList>
    </citation>
    <scope>NUCLEOTIDE SEQUENCE [LARGE SCALE GENOMIC DNA]</scope>
    <source>
        <strain evidence="1 2">PL171</strain>
    </source>
</reference>
<dbReference type="OrthoDB" id="5599586at2759"/>
<dbReference type="Proteomes" id="UP000193411">
    <property type="component" value="Unassembled WGS sequence"/>
</dbReference>
<dbReference type="EMBL" id="MCFL01000113">
    <property type="protein sequence ID" value="ORZ29975.1"/>
    <property type="molecule type" value="Genomic_DNA"/>
</dbReference>
<protein>
    <submittedName>
        <fullName evidence="1">Uncharacterized protein</fullName>
    </submittedName>
</protein>
<organism evidence="1 2">
    <name type="scientific">Catenaria anguillulae PL171</name>
    <dbReference type="NCBI Taxonomy" id="765915"/>
    <lineage>
        <taxon>Eukaryota</taxon>
        <taxon>Fungi</taxon>
        <taxon>Fungi incertae sedis</taxon>
        <taxon>Blastocladiomycota</taxon>
        <taxon>Blastocladiomycetes</taxon>
        <taxon>Blastocladiales</taxon>
        <taxon>Catenariaceae</taxon>
        <taxon>Catenaria</taxon>
    </lineage>
</organism>
<proteinExistence type="predicted"/>
<keyword evidence="2" id="KW-1185">Reference proteome</keyword>
<sequence length="308" mass="35111">MIDAAVYHWFVEASDTEKIRLTYLREEIVKTPVSLAFLLLQLVYSHRCTDFMRIFENLEDDFVFLFMSKVSSLTGPQAIRALDAIANNPDSRLGDVFANSKQFREFFTIRWNDAISMDAMWMSLSLPRTETLLDTLHSSYILDFAKKEAPSSTKAWGYLHSMLPPQSPDDPPLLHTLLLAALEPLLDLSPEDHAEHDISYIRVLTYHLRAYRNPEHARALWTGGLRDILKRCSLDPATRHRLEIGGVVGILAEIMADGDNDMDELVQVHHLPMLIQVHSVLSEVVAMAKDMIEANRHPTGRPRDPLRI</sequence>
<comment type="caution">
    <text evidence="1">The sequence shown here is derived from an EMBL/GenBank/DDBJ whole genome shotgun (WGS) entry which is preliminary data.</text>
</comment>
<evidence type="ECO:0000313" key="2">
    <source>
        <dbReference type="Proteomes" id="UP000193411"/>
    </source>
</evidence>
<dbReference type="AlphaFoldDB" id="A0A1Y2H627"/>
<gene>
    <name evidence="1" type="ORF">BCR44DRAFT_1029758</name>
</gene>
<evidence type="ECO:0000313" key="1">
    <source>
        <dbReference type="EMBL" id="ORZ29975.1"/>
    </source>
</evidence>
<name>A0A1Y2H627_9FUNG</name>
<accession>A0A1Y2H627</accession>